<dbReference type="CDD" id="cd17873">
    <property type="entry name" value="FlhF"/>
    <property type="match status" value="1"/>
</dbReference>
<evidence type="ECO:0000256" key="14">
    <source>
        <dbReference type="SAM" id="MobiDB-lite"/>
    </source>
</evidence>
<evidence type="ECO:0000256" key="11">
    <source>
        <dbReference type="ARBA" id="ARBA00023225"/>
    </source>
</evidence>
<evidence type="ECO:0000256" key="6">
    <source>
        <dbReference type="ARBA" id="ARBA00022741"/>
    </source>
</evidence>
<comment type="function">
    <text evidence="12">Necessary for flagellar biosynthesis. May be involved in translocation of the flagellum.</text>
</comment>
<accession>A0A7I8D8D4</accession>
<evidence type="ECO:0000256" key="10">
    <source>
        <dbReference type="ARBA" id="ARBA00023136"/>
    </source>
</evidence>
<dbReference type="GO" id="GO:0003924">
    <property type="term" value="F:GTPase activity"/>
    <property type="evidence" value="ECO:0007669"/>
    <property type="project" value="UniProtKB-UniRule"/>
</dbReference>
<dbReference type="GO" id="GO:0015031">
    <property type="term" value="P:protein transport"/>
    <property type="evidence" value="ECO:0007669"/>
    <property type="project" value="UniProtKB-KW"/>
</dbReference>
<dbReference type="Gene3D" id="1.20.120.1380">
    <property type="entry name" value="Flagellar FlhF biosynthesis protein, N domain"/>
    <property type="match status" value="1"/>
</dbReference>
<dbReference type="InterPro" id="IPR047040">
    <property type="entry name" value="FlhF__GTPase_dom"/>
</dbReference>
<evidence type="ECO:0000256" key="2">
    <source>
        <dbReference type="ARBA" id="ARBA00008531"/>
    </source>
</evidence>
<keyword evidence="11" id="KW-1006">Bacterial flagellum protein export</keyword>
<keyword evidence="17" id="KW-0282">Flagellum</keyword>
<dbReference type="Pfam" id="PF00448">
    <property type="entry name" value="SRP54"/>
    <property type="match status" value="1"/>
</dbReference>
<evidence type="ECO:0000313" key="18">
    <source>
        <dbReference type="Proteomes" id="UP000593802"/>
    </source>
</evidence>
<dbReference type="SMART" id="SM00382">
    <property type="entry name" value="AAA"/>
    <property type="match status" value="1"/>
</dbReference>
<sequence length="432" mass="47437">MIVKRYLVKDMPEALNRIKQDLGHEAVILSSKKVKQRGVFGMFGATQLEVVAAVNDGPPTAVKTPVSAAAKAYGQNKTSVGKQQAVPTKQTSSAGRQPSAVQRASLPADTQYDAKQVAGLMAAVERQISLQRQTAETRGGEFEAEILKEVQGLRDVISKFLHTGSDILPAPIQKIRSDLERNDLSDELIESLVLRILKENEQIHSLDEQEFRHILINLISKEINDHMLPAPLASTSKVVAFVGPTGVGKTTTIAKIAAAEFLKNRRKVGFITADTFRIAAVEQLKTYGNILQMPVEVVFSSDEIEQAIEKMKDLDLILIDTAGRNYGDTAYVSQLNDFLGACKPDETFLVLSLTTKSNDLEQIVSNFEGVPIDKFIFTKLDETTSYGAIFNLSYRFKKPSAYFTTGQNVPDDIEVATPEKIASLIVGENHNV</sequence>
<gene>
    <name evidence="17" type="ORF">skT53_02640</name>
</gene>
<comment type="similarity">
    <text evidence="2">Belongs to the GTP-binding SRP family.</text>
</comment>
<keyword evidence="18" id="KW-1185">Reference proteome</keyword>
<evidence type="ECO:0000256" key="12">
    <source>
        <dbReference type="ARBA" id="ARBA00025337"/>
    </source>
</evidence>
<organism evidence="17 18">
    <name type="scientific">Effusibacillus dendaii</name>
    <dbReference type="NCBI Taxonomy" id="2743772"/>
    <lineage>
        <taxon>Bacteria</taxon>
        <taxon>Bacillati</taxon>
        <taxon>Bacillota</taxon>
        <taxon>Bacilli</taxon>
        <taxon>Bacillales</taxon>
        <taxon>Alicyclobacillaceae</taxon>
        <taxon>Effusibacillus</taxon>
    </lineage>
</organism>
<evidence type="ECO:0000256" key="7">
    <source>
        <dbReference type="ARBA" id="ARBA00022795"/>
    </source>
</evidence>
<feature type="domain" description="AAA+ ATPase" evidence="15">
    <location>
        <begin position="235"/>
        <end position="364"/>
    </location>
</feature>
<dbReference type="PANTHER" id="PTHR43134">
    <property type="entry name" value="SIGNAL RECOGNITION PARTICLE RECEPTOR SUBUNIT ALPHA"/>
    <property type="match status" value="1"/>
</dbReference>
<evidence type="ECO:0000313" key="17">
    <source>
        <dbReference type="EMBL" id="BCJ85279.1"/>
    </source>
</evidence>
<dbReference type="InterPro" id="IPR000897">
    <property type="entry name" value="SRP54_GTPase_dom"/>
</dbReference>
<keyword evidence="7" id="KW-1005">Bacterial flagellum biogenesis</keyword>
<keyword evidence="4" id="KW-0813">Transport</keyword>
<evidence type="ECO:0000256" key="3">
    <source>
        <dbReference type="ARBA" id="ARBA00014919"/>
    </source>
</evidence>
<keyword evidence="5" id="KW-1003">Cell membrane</keyword>
<keyword evidence="10" id="KW-0472">Membrane</keyword>
<evidence type="ECO:0000256" key="9">
    <source>
        <dbReference type="ARBA" id="ARBA00023134"/>
    </source>
</evidence>
<dbReference type="KEGG" id="eff:skT53_02640"/>
<protein>
    <recommendedName>
        <fullName evidence="3 13">Flagellar biosynthesis protein FlhF</fullName>
    </recommendedName>
</protein>
<dbReference type="PANTHER" id="PTHR43134:SF3">
    <property type="entry name" value="FLAGELLAR BIOSYNTHESIS PROTEIN FLHF"/>
    <property type="match status" value="1"/>
</dbReference>
<dbReference type="GO" id="GO:0005047">
    <property type="term" value="F:signal recognition particle binding"/>
    <property type="evidence" value="ECO:0007669"/>
    <property type="project" value="TreeGrafter"/>
</dbReference>
<dbReference type="InterPro" id="IPR027417">
    <property type="entry name" value="P-loop_NTPase"/>
</dbReference>
<feature type="region of interest" description="Disordered" evidence="14">
    <location>
        <begin position="75"/>
        <end position="108"/>
    </location>
</feature>
<dbReference type="InterPro" id="IPR003593">
    <property type="entry name" value="AAA+_ATPase"/>
</dbReference>
<keyword evidence="6" id="KW-0547">Nucleotide-binding</keyword>
<dbReference type="RefSeq" id="WP_200759421.1">
    <property type="nucleotide sequence ID" value="NZ_AP023366.1"/>
</dbReference>
<dbReference type="GO" id="GO:0005525">
    <property type="term" value="F:GTP binding"/>
    <property type="evidence" value="ECO:0007669"/>
    <property type="project" value="UniProtKB-UniRule"/>
</dbReference>
<evidence type="ECO:0000259" key="15">
    <source>
        <dbReference type="SMART" id="SM00382"/>
    </source>
</evidence>
<keyword evidence="17" id="KW-0966">Cell projection</keyword>
<dbReference type="Gene3D" id="3.40.50.300">
    <property type="entry name" value="P-loop containing nucleotide triphosphate hydrolases"/>
    <property type="match status" value="1"/>
</dbReference>
<dbReference type="GO" id="GO:0044781">
    <property type="term" value="P:bacterial-type flagellum organization"/>
    <property type="evidence" value="ECO:0007669"/>
    <property type="project" value="UniProtKB-UniRule"/>
</dbReference>
<name>A0A7I8D8D4_9BACL</name>
<evidence type="ECO:0000259" key="16">
    <source>
        <dbReference type="SMART" id="SM00962"/>
    </source>
</evidence>
<evidence type="ECO:0000256" key="8">
    <source>
        <dbReference type="ARBA" id="ARBA00022927"/>
    </source>
</evidence>
<evidence type="ECO:0000256" key="1">
    <source>
        <dbReference type="ARBA" id="ARBA00004413"/>
    </source>
</evidence>
<dbReference type="GO" id="GO:0005886">
    <property type="term" value="C:plasma membrane"/>
    <property type="evidence" value="ECO:0007669"/>
    <property type="project" value="UniProtKB-SubCell"/>
</dbReference>
<dbReference type="FunFam" id="3.40.50.300:FF:000695">
    <property type="entry name" value="Flagellar biosynthesis regulator FlhF"/>
    <property type="match status" value="1"/>
</dbReference>
<keyword evidence="9" id="KW-0342">GTP-binding</keyword>
<dbReference type="AlphaFoldDB" id="A0A7I8D8D4"/>
<evidence type="ECO:0000256" key="13">
    <source>
        <dbReference type="NCBIfam" id="TIGR03499"/>
    </source>
</evidence>
<feature type="domain" description="SRP54-type proteins GTP-binding" evidence="16">
    <location>
        <begin position="236"/>
        <end position="427"/>
    </location>
</feature>
<dbReference type="SUPFAM" id="SSF52540">
    <property type="entry name" value="P-loop containing nucleoside triphosphate hydrolases"/>
    <property type="match status" value="1"/>
</dbReference>
<dbReference type="InterPro" id="IPR020006">
    <property type="entry name" value="FlhF"/>
</dbReference>
<dbReference type="EMBL" id="AP023366">
    <property type="protein sequence ID" value="BCJ85279.1"/>
    <property type="molecule type" value="Genomic_DNA"/>
</dbReference>
<reference evidence="17 18" key="1">
    <citation type="submission" date="2020-08" db="EMBL/GenBank/DDBJ databases">
        <title>Complete Genome Sequence of Effusibacillus dendaii Strain skT53, Isolated from Farmland soil.</title>
        <authorList>
            <person name="Konishi T."/>
            <person name="Kawasaki H."/>
        </authorList>
    </citation>
    <scope>NUCLEOTIDE SEQUENCE [LARGE SCALE GENOMIC DNA]</scope>
    <source>
        <strain evidence="18">skT53</strain>
    </source>
</reference>
<dbReference type="Proteomes" id="UP000593802">
    <property type="component" value="Chromosome"/>
</dbReference>
<evidence type="ECO:0000256" key="5">
    <source>
        <dbReference type="ARBA" id="ARBA00022475"/>
    </source>
</evidence>
<dbReference type="SMART" id="SM00962">
    <property type="entry name" value="SRP54"/>
    <property type="match status" value="1"/>
</dbReference>
<dbReference type="GO" id="GO:0006614">
    <property type="term" value="P:SRP-dependent cotranslational protein targeting to membrane"/>
    <property type="evidence" value="ECO:0007669"/>
    <property type="project" value="UniProtKB-UniRule"/>
</dbReference>
<dbReference type="NCBIfam" id="TIGR03499">
    <property type="entry name" value="FlhF"/>
    <property type="match status" value="1"/>
</dbReference>
<keyword evidence="8" id="KW-0653">Protein transport</keyword>
<feature type="compositionally biased region" description="Polar residues" evidence="14">
    <location>
        <begin position="75"/>
        <end position="102"/>
    </location>
</feature>
<keyword evidence="17" id="KW-0969">Cilium</keyword>
<evidence type="ECO:0000256" key="4">
    <source>
        <dbReference type="ARBA" id="ARBA00022448"/>
    </source>
</evidence>
<comment type="subcellular location">
    <subcellularLocation>
        <location evidence="1">Cell membrane</location>
        <topology evidence="1">Peripheral membrane protein</topology>
        <orientation evidence="1">Cytoplasmic side</orientation>
    </subcellularLocation>
</comment>
<proteinExistence type="inferred from homology"/>